<evidence type="ECO:0000313" key="3">
    <source>
        <dbReference type="Proteomes" id="UP001222325"/>
    </source>
</evidence>
<organism evidence="2 3">
    <name type="scientific">Mycena belliarum</name>
    <dbReference type="NCBI Taxonomy" id="1033014"/>
    <lineage>
        <taxon>Eukaryota</taxon>
        <taxon>Fungi</taxon>
        <taxon>Dikarya</taxon>
        <taxon>Basidiomycota</taxon>
        <taxon>Agaricomycotina</taxon>
        <taxon>Agaricomycetes</taxon>
        <taxon>Agaricomycetidae</taxon>
        <taxon>Agaricales</taxon>
        <taxon>Marasmiineae</taxon>
        <taxon>Mycenaceae</taxon>
        <taxon>Mycena</taxon>
    </lineage>
</organism>
<reference evidence="2" key="1">
    <citation type="submission" date="2023-03" db="EMBL/GenBank/DDBJ databases">
        <title>Massive genome expansion in bonnet fungi (Mycena s.s.) driven by repeated elements and novel gene families across ecological guilds.</title>
        <authorList>
            <consortium name="Lawrence Berkeley National Laboratory"/>
            <person name="Harder C.B."/>
            <person name="Miyauchi S."/>
            <person name="Viragh M."/>
            <person name="Kuo A."/>
            <person name="Thoen E."/>
            <person name="Andreopoulos B."/>
            <person name="Lu D."/>
            <person name="Skrede I."/>
            <person name="Drula E."/>
            <person name="Henrissat B."/>
            <person name="Morin E."/>
            <person name="Kohler A."/>
            <person name="Barry K."/>
            <person name="LaButti K."/>
            <person name="Morin E."/>
            <person name="Salamov A."/>
            <person name="Lipzen A."/>
            <person name="Mereny Z."/>
            <person name="Hegedus B."/>
            <person name="Baldrian P."/>
            <person name="Stursova M."/>
            <person name="Weitz H."/>
            <person name="Taylor A."/>
            <person name="Grigoriev I.V."/>
            <person name="Nagy L.G."/>
            <person name="Martin F."/>
            <person name="Kauserud H."/>
        </authorList>
    </citation>
    <scope>NUCLEOTIDE SEQUENCE</scope>
    <source>
        <strain evidence="2">CBHHK173m</strain>
    </source>
</reference>
<feature type="compositionally biased region" description="Polar residues" evidence="1">
    <location>
        <begin position="53"/>
        <end position="62"/>
    </location>
</feature>
<evidence type="ECO:0000313" key="2">
    <source>
        <dbReference type="EMBL" id="KAJ7076241.1"/>
    </source>
</evidence>
<dbReference type="EMBL" id="JARJCN010000083">
    <property type="protein sequence ID" value="KAJ7076241.1"/>
    <property type="molecule type" value="Genomic_DNA"/>
</dbReference>
<gene>
    <name evidence="2" type="ORF">B0H15DRAFT_805690</name>
</gene>
<proteinExistence type="predicted"/>
<dbReference type="AlphaFoldDB" id="A0AAD6XK70"/>
<accession>A0AAD6XK70</accession>
<evidence type="ECO:0000256" key="1">
    <source>
        <dbReference type="SAM" id="MobiDB-lite"/>
    </source>
</evidence>
<protein>
    <submittedName>
        <fullName evidence="2">Uncharacterized protein</fullName>
    </submittedName>
</protein>
<dbReference type="Proteomes" id="UP001222325">
    <property type="component" value="Unassembled WGS sequence"/>
</dbReference>
<feature type="region of interest" description="Disordered" evidence="1">
    <location>
        <begin position="1"/>
        <end position="25"/>
    </location>
</feature>
<comment type="caution">
    <text evidence="2">The sequence shown here is derived from an EMBL/GenBank/DDBJ whole genome shotgun (WGS) entry which is preliminary data.</text>
</comment>
<feature type="region of interest" description="Disordered" evidence="1">
    <location>
        <begin position="48"/>
        <end position="68"/>
    </location>
</feature>
<sequence length="252" mass="26019">MHDPDDPDASYFSPATPTPGSAFPAAYDARADSAYNATTFGAYGGERQEVGSAMTSPSQTAGPLTLTPDDIRRRMTLGQGQQQGGDWRQSVNEVFGALSMMRTGSDSSSADGTEDHDQYLFAPVQETVFAYPGTPAPGAADFGGGASPAAPASPFAMPMSKPMMSPDAMLRAYATTHTAPTTASASRAAWPAPGTKPLSVLGRAITRKTSKQFVSPLSNSTAGAEVVVSIGGTGMRVLYAQPEDGALGTRRG</sequence>
<keyword evidence="3" id="KW-1185">Reference proteome</keyword>
<name>A0AAD6XK70_9AGAR</name>